<dbReference type="InterPro" id="IPR036163">
    <property type="entry name" value="HMA_dom_sf"/>
</dbReference>
<dbReference type="GO" id="GO:0046872">
    <property type="term" value="F:metal ion binding"/>
    <property type="evidence" value="ECO:0007669"/>
    <property type="project" value="InterPro"/>
</dbReference>
<keyword evidence="2" id="KW-0812">Transmembrane</keyword>
<evidence type="ECO:0000256" key="1">
    <source>
        <dbReference type="SAM" id="MobiDB-lite"/>
    </source>
</evidence>
<dbReference type="CDD" id="cd00371">
    <property type="entry name" value="HMA"/>
    <property type="match status" value="1"/>
</dbReference>
<organism evidence="3 4">
    <name type="scientific">Thamnocephalis sphaerospora</name>
    <dbReference type="NCBI Taxonomy" id="78915"/>
    <lineage>
        <taxon>Eukaryota</taxon>
        <taxon>Fungi</taxon>
        <taxon>Fungi incertae sedis</taxon>
        <taxon>Zoopagomycota</taxon>
        <taxon>Zoopagomycotina</taxon>
        <taxon>Zoopagomycetes</taxon>
        <taxon>Zoopagales</taxon>
        <taxon>Sigmoideomycetaceae</taxon>
        <taxon>Thamnocephalis</taxon>
    </lineage>
</organism>
<feature type="transmembrane region" description="Helical" evidence="2">
    <location>
        <begin position="108"/>
        <end position="127"/>
    </location>
</feature>
<reference evidence="4" key="1">
    <citation type="journal article" date="2018" name="Nat. Microbiol.">
        <title>Leveraging single-cell genomics to expand the fungal tree of life.</title>
        <authorList>
            <person name="Ahrendt S.R."/>
            <person name="Quandt C.A."/>
            <person name="Ciobanu D."/>
            <person name="Clum A."/>
            <person name="Salamov A."/>
            <person name="Andreopoulos B."/>
            <person name="Cheng J.F."/>
            <person name="Woyke T."/>
            <person name="Pelin A."/>
            <person name="Henrissat B."/>
            <person name="Reynolds N.K."/>
            <person name="Benny G.L."/>
            <person name="Smith M.E."/>
            <person name="James T.Y."/>
            <person name="Grigoriev I.V."/>
        </authorList>
    </citation>
    <scope>NUCLEOTIDE SEQUENCE [LARGE SCALE GENOMIC DNA]</scope>
    <source>
        <strain evidence="4">RSA 1356</strain>
    </source>
</reference>
<evidence type="ECO:0000313" key="3">
    <source>
        <dbReference type="EMBL" id="RKP05748.1"/>
    </source>
</evidence>
<feature type="region of interest" description="Disordered" evidence="1">
    <location>
        <begin position="168"/>
        <end position="188"/>
    </location>
</feature>
<dbReference type="EMBL" id="KZ993040">
    <property type="protein sequence ID" value="RKP05748.1"/>
    <property type="molecule type" value="Genomic_DNA"/>
</dbReference>
<accession>A0A4P9XJ46</accession>
<keyword evidence="2" id="KW-1133">Transmembrane helix</keyword>
<dbReference type="Gene3D" id="3.30.70.100">
    <property type="match status" value="1"/>
</dbReference>
<proteinExistence type="predicted"/>
<dbReference type="AlphaFoldDB" id="A0A4P9XJ46"/>
<keyword evidence="4" id="KW-1185">Reference proteome</keyword>
<evidence type="ECO:0000313" key="4">
    <source>
        <dbReference type="Proteomes" id="UP000271241"/>
    </source>
</evidence>
<protein>
    <submittedName>
        <fullName evidence="3">Uncharacterized protein</fullName>
    </submittedName>
</protein>
<dbReference type="SUPFAM" id="SSF55008">
    <property type="entry name" value="HMA, heavy metal-associated domain"/>
    <property type="match status" value="1"/>
</dbReference>
<evidence type="ECO:0000256" key="2">
    <source>
        <dbReference type="SAM" id="Phobius"/>
    </source>
</evidence>
<dbReference type="Proteomes" id="UP000271241">
    <property type="component" value="Unassembled WGS sequence"/>
</dbReference>
<keyword evidence="2" id="KW-0472">Membrane</keyword>
<sequence length="278" mass="29517">MTDSTSQYSNWLAPLAAGLLASSCCIVQLAFNLLALPCAGFSVLTPYRPFFLALTSISLAHLLWPLVRRNRSKGHATGVDASASCNTCSPEKTPVGSKGSTGRLRLRLLLAMLTLVITFSPELVGWWNRSALDGSTLVARRNFGHDHSTGASSAGLLNSLLEMSGIHASSPRDTAQSDATDAKSDSSADTTQLELKVAGIKCEACASRVKSAAMNVDGVVACQVDQRSGRTLISLAPASSIEAVQDRLMKAISALDAEYTVTVRGLHHGRQLFAERAW</sequence>
<feature type="transmembrane region" description="Helical" evidence="2">
    <location>
        <begin position="47"/>
        <end position="67"/>
    </location>
</feature>
<dbReference type="OrthoDB" id="689350at2759"/>
<name>A0A4P9XJ46_9FUNG</name>
<feature type="transmembrane region" description="Helical" evidence="2">
    <location>
        <begin position="12"/>
        <end position="35"/>
    </location>
</feature>
<gene>
    <name evidence="3" type="ORF">THASP1DRAFT_32412</name>
</gene>
<dbReference type="InterPro" id="IPR006121">
    <property type="entry name" value="HMA_dom"/>
</dbReference>